<proteinExistence type="predicted"/>
<comment type="caution">
    <text evidence="1">The sequence shown here is derived from an EMBL/GenBank/DDBJ whole genome shotgun (WGS) entry which is preliminary data.</text>
</comment>
<gene>
    <name evidence="1" type="ORF">IHE45_09G007800</name>
</gene>
<organism evidence="1 2">
    <name type="scientific">Dioscorea alata</name>
    <name type="common">Purple yam</name>
    <dbReference type="NCBI Taxonomy" id="55571"/>
    <lineage>
        <taxon>Eukaryota</taxon>
        <taxon>Viridiplantae</taxon>
        <taxon>Streptophyta</taxon>
        <taxon>Embryophyta</taxon>
        <taxon>Tracheophyta</taxon>
        <taxon>Spermatophyta</taxon>
        <taxon>Magnoliopsida</taxon>
        <taxon>Liliopsida</taxon>
        <taxon>Dioscoreales</taxon>
        <taxon>Dioscoreaceae</taxon>
        <taxon>Dioscorea</taxon>
    </lineage>
</organism>
<evidence type="ECO:0000313" key="1">
    <source>
        <dbReference type="EMBL" id="KAH7671738.1"/>
    </source>
</evidence>
<keyword evidence="2" id="KW-1185">Reference proteome</keyword>
<evidence type="ECO:0000313" key="2">
    <source>
        <dbReference type="Proteomes" id="UP000827976"/>
    </source>
</evidence>
<protein>
    <submittedName>
        <fullName evidence="1">Uncharacterized protein</fullName>
    </submittedName>
</protein>
<dbReference type="EMBL" id="CM037019">
    <property type="protein sequence ID" value="KAH7671738.1"/>
    <property type="molecule type" value="Genomic_DNA"/>
</dbReference>
<reference evidence="2" key="1">
    <citation type="journal article" date="2022" name="Nat. Commun.">
        <title>Chromosome evolution and the genetic basis of agronomically important traits in greater yam.</title>
        <authorList>
            <person name="Bredeson J.V."/>
            <person name="Lyons J.B."/>
            <person name="Oniyinde I.O."/>
            <person name="Okereke N.R."/>
            <person name="Kolade O."/>
            <person name="Nnabue I."/>
            <person name="Nwadili C.O."/>
            <person name="Hribova E."/>
            <person name="Parker M."/>
            <person name="Nwogha J."/>
            <person name="Shu S."/>
            <person name="Carlson J."/>
            <person name="Kariba R."/>
            <person name="Muthemba S."/>
            <person name="Knop K."/>
            <person name="Barton G.J."/>
            <person name="Sherwood A.V."/>
            <person name="Lopez-Montes A."/>
            <person name="Asiedu R."/>
            <person name="Jamnadass R."/>
            <person name="Muchugi A."/>
            <person name="Goodstein D."/>
            <person name="Egesi C.N."/>
            <person name="Featherston J."/>
            <person name="Asfaw A."/>
            <person name="Simpson G.G."/>
            <person name="Dolezel J."/>
            <person name="Hendre P.S."/>
            <person name="Van Deynze A."/>
            <person name="Kumar P.L."/>
            <person name="Obidiegwu J.E."/>
            <person name="Bhattacharjee R."/>
            <person name="Rokhsar D.S."/>
        </authorList>
    </citation>
    <scope>NUCLEOTIDE SEQUENCE [LARGE SCALE GENOMIC DNA]</scope>
    <source>
        <strain evidence="2">cv. TDa95/00328</strain>
    </source>
</reference>
<accession>A0ACB7VD54</accession>
<name>A0ACB7VD54_DIOAL</name>
<dbReference type="Proteomes" id="UP000827976">
    <property type="component" value="Chromosome 9"/>
</dbReference>
<sequence length="134" mass="14957">MAVRSASDGLSEFYFDHRSIDADEVFLAKKLIPLRPIQTPRRVKQPINRIHDGKSTAGYEKLRKMSQVPSPATAKMQPSWRMLAFAPGSAPARMEMREIRSRLRRRGSEPASPPAPGAWKLLQSLSCKAVELGS</sequence>